<evidence type="ECO:0000256" key="1">
    <source>
        <dbReference type="SAM" id="Coils"/>
    </source>
</evidence>
<gene>
    <name evidence="3" type="ORF">GBAR_LOCUS20725</name>
</gene>
<sequence>MELKKMIAGTPTSLQRKSVFPPLLGYERDTSISNGKGGQMQSVGRQPTETASKRERQSVNPRISQPAIRTVTNERDAELRRRQHTKAEALVRKWDSLLVREREDRHVQLLQRLDLQRKLISKNDLAFRQSLRDAEEKRLQEFQTQRDQQKKIIRDLRAHAKRIDEHKKMVAEKAEERGFSASQPERVVVSAELRHLQFEENKETHEGGPEELLSDGFPADFGHTSRLQQLLDFDPVREATPTISSAWVILKHDHSRKLQPIMEYSLHTRELANPTCKVLLKYYDNPIRLSKSGEKVPLSEVVEAEAQMRELNLRNDSMLTRALELRTRGNQVRAEALLHRKQTQVKVPIQEPTMYMPEEEYEHLDEPLHHLPPFMPSEREPVTHSPIEHVSKRKKVKYLTEEGILSSSSLENSKQKQEAAKSTFLTDHGEECERPRMDYVVNAKPGSRWQPLSCNAAQEYSGTRVLPTRVFSSQGNSRYSLWKPLSSHYSPWNSSPS</sequence>
<feature type="region of interest" description="Disordered" evidence="2">
    <location>
        <begin position="25"/>
        <end position="62"/>
    </location>
</feature>
<evidence type="ECO:0000313" key="4">
    <source>
        <dbReference type="Proteomes" id="UP001174909"/>
    </source>
</evidence>
<feature type="coiled-coil region" evidence="1">
    <location>
        <begin position="132"/>
        <end position="176"/>
    </location>
</feature>
<keyword evidence="4" id="KW-1185">Reference proteome</keyword>
<dbReference type="Proteomes" id="UP001174909">
    <property type="component" value="Unassembled WGS sequence"/>
</dbReference>
<comment type="caution">
    <text evidence="3">The sequence shown here is derived from an EMBL/GenBank/DDBJ whole genome shotgun (WGS) entry which is preliminary data.</text>
</comment>
<protein>
    <submittedName>
        <fullName evidence="3">Uncharacterized protein</fullName>
    </submittedName>
</protein>
<dbReference type="AlphaFoldDB" id="A0AA35X215"/>
<organism evidence="3 4">
    <name type="scientific">Geodia barretti</name>
    <name type="common">Barrett's horny sponge</name>
    <dbReference type="NCBI Taxonomy" id="519541"/>
    <lineage>
        <taxon>Eukaryota</taxon>
        <taxon>Metazoa</taxon>
        <taxon>Porifera</taxon>
        <taxon>Demospongiae</taxon>
        <taxon>Heteroscleromorpha</taxon>
        <taxon>Tetractinellida</taxon>
        <taxon>Astrophorina</taxon>
        <taxon>Geodiidae</taxon>
        <taxon>Geodia</taxon>
    </lineage>
</organism>
<name>A0AA35X215_GEOBA</name>
<dbReference type="EMBL" id="CASHTH010002909">
    <property type="protein sequence ID" value="CAI8037031.1"/>
    <property type="molecule type" value="Genomic_DNA"/>
</dbReference>
<evidence type="ECO:0000313" key="3">
    <source>
        <dbReference type="EMBL" id="CAI8037031.1"/>
    </source>
</evidence>
<proteinExistence type="predicted"/>
<evidence type="ECO:0000256" key="2">
    <source>
        <dbReference type="SAM" id="MobiDB-lite"/>
    </source>
</evidence>
<feature type="compositionally biased region" description="Polar residues" evidence="2">
    <location>
        <begin position="31"/>
        <end position="50"/>
    </location>
</feature>
<accession>A0AA35X215</accession>
<reference evidence="3" key="1">
    <citation type="submission" date="2023-03" db="EMBL/GenBank/DDBJ databases">
        <authorList>
            <person name="Steffen K."/>
            <person name="Cardenas P."/>
        </authorList>
    </citation>
    <scope>NUCLEOTIDE SEQUENCE</scope>
</reference>
<keyword evidence="1" id="KW-0175">Coiled coil</keyword>